<comment type="caution">
    <text evidence="2">The sequence shown here is derived from an EMBL/GenBank/DDBJ whole genome shotgun (WGS) entry which is preliminary data.</text>
</comment>
<dbReference type="Proteomes" id="UP000799764">
    <property type="component" value="Unassembled WGS sequence"/>
</dbReference>
<dbReference type="EMBL" id="MU001512">
    <property type="protein sequence ID" value="KAF2438363.1"/>
    <property type="molecule type" value="Genomic_DNA"/>
</dbReference>
<accession>A0A9P4P7Y8</accession>
<protein>
    <submittedName>
        <fullName evidence="2">Uncharacterized protein</fullName>
    </submittedName>
</protein>
<organism evidence="2 3">
    <name type="scientific">Karstenula rhodostoma CBS 690.94</name>
    <dbReference type="NCBI Taxonomy" id="1392251"/>
    <lineage>
        <taxon>Eukaryota</taxon>
        <taxon>Fungi</taxon>
        <taxon>Dikarya</taxon>
        <taxon>Ascomycota</taxon>
        <taxon>Pezizomycotina</taxon>
        <taxon>Dothideomycetes</taxon>
        <taxon>Pleosporomycetidae</taxon>
        <taxon>Pleosporales</taxon>
        <taxon>Massarineae</taxon>
        <taxon>Didymosphaeriaceae</taxon>
        <taxon>Karstenula</taxon>
    </lineage>
</organism>
<feature type="region of interest" description="Disordered" evidence="1">
    <location>
        <begin position="1"/>
        <end position="44"/>
    </location>
</feature>
<keyword evidence="3" id="KW-1185">Reference proteome</keyword>
<evidence type="ECO:0000256" key="1">
    <source>
        <dbReference type="SAM" id="MobiDB-lite"/>
    </source>
</evidence>
<evidence type="ECO:0000313" key="2">
    <source>
        <dbReference type="EMBL" id="KAF2438363.1"/>
    </source>
</evidence>
<dbReference type="AlphaFoldDB" id="A0A9P4P7Y8"/>
<sequence>MALRNLTSHHVGVEDAQPPQSTDKRAGRTAVQQQKSSATPVAAQKDIPYSIQVSQTRRKPACPYHIPIIDLNIHHTSKNEMSPMERFLSASYSEHPVALSEGLRVGTAASGGCTCGRAPKRQCTAML</sequence>
<reference evidence="2" key="1">
    <citation type="journal article" date="2020" name="Stud. Mycol.">
        <title>101 Dothideomycetes genomes: a test case for predicting lifestyles and emergence of pathogens.</title>
        <authorList>
            <person name="Haridas S."/>
            <person name="Albert R."/>
            <person name="Binder M."/>
            <person name="Bloem J."/>
            <person name="Labutti K."/>
            <person name="Salamov A."/>
            <person name="Andreopoulos B."/>
            <person name="Baker S."/>
            <person name="Barry K."/>
            <person name="Bills G."/>
            <person name="Bluhm B."/>
            <person name="Cannon C."/>
            <person name="Castanera R."/>
            <person name="Culley D."/>
            <person name="Daum C."/>
            <person name="Ezra D."/>
            <person name="Gonzalez J."/>
            <person name="Henrissat B."/>
            <person name="Kuo A."/>
            <person name="Liang C."/>
            <person name="Lipzen A."/>
            <person name="Lutzoni F."/>
            <person name="Magnuson J."/>
            <person name="Mondo S."/>
            <person name="Nolan M."/>
            <person name="Ohm R."/>
            <person name="Pangilinan J."/>
            <person name="Park H.-J."/>
            <person name="Ramirez L."/>
            <person name="Alfaro M."/>
            <person name="Sun H."/>
            <person name="Tritt A."/>
            <person name="Yoshinaga Y."/>
            <person name="Zwiers L.-H."/>
            <person name="Turgeon B."/>
            <person name="Goodwin S."/>
            <person name="Spatafora J."/>
            <person name="Crous P."/>
            <person name="Grigoriev I."/>
        </authorList>
    </citation>
    <scope>NUCLEOTIDE SEQUENCE</scope>
    <source>
        <strain evidence="2">CBS 690.94</strain>
    </source>
</reference>
<feature type="compositionally biased region" description="Polar residues" evidence="1">
    <location>
        <begin position="30"/>
        <end position="39"/>
    </location>
</feature>
<name>A0A9P4P7Y8_9PLEO</name>
<dbReference type="OrthoDB" id="3797219at2759"/>
<evidence type="ECO:0000313" key="3">
    <source>
        <dbReference type="Proteomes" id="UP000799764"/>
    </source>
</evidence>
<proteinExistence type="predicted"/>
<gene>
    <name evidence="2" type="ORF">P171DRAFT_159506</name>
</gene>